<dbReference type="PROSITE" id="PS51462">
    <property type="entry name" value="NUDIX"/>
    <property type="match status" value="1"/>
</dbReference>
<evidence type="ECO:0000256" key="2">
    <source>
        <dbReference type="ARBA" id="ARBA00005582"/>
    </source>
</evidence>
<dbReference type="PROSITE" id="PS00893">
    <property type="entry name" value="NUDIX_BOX"/>
    <property type="match status" value="1"/>
</dbReference>
<evidence type="ECO:0000256" key="16">
    <source>
        <dbReference type="ARBA" id="ARBA00042798"/>
    </source>
</evidence>
<keyword evidence="3" id="KW-0515">Mutator protein</keyword>
<evidence type="ECO:0000256" key="13">
    <source>
        <dbReference type="ARBA" id="ARBA00040794"/>
    </source>
</evidence>
<dbReference type="InterPro" id="IPR020476">
    <property type="entry name" value="Nudix_hydrolase"/>
</dbReference>
<dbReference type="GO" id="GO:0044716">
    <property type="term" value="F:8-oxo-GDP phosphatase activity"/>
    <property type="evidence" value="ECO:0007669"/>
    <property type="project" value="TreeGrafter"/>
</dbReference>
<evidence type="ECO:0000256" key="17">
    <source>
        <dbReference type="RuleBase" id="RU003476"/>
    </source>
</evidence>
<organism evidence="19 20">
    <name type="scientific">Mariprofundus aestuarium</name>
    <dbReference type="NCBI Taxonomy" id="1921086"/>
    <lineage>
        <taxon>Bacteria</taxon>
        <taxon>Pseudomonadati</taxon>
        <taxon>Pseudomonadota</taxon>
        <taxon>Candidatius Mariprofundia</taxon>
        <taxon>Mariprofundales</taxon>
        <taxon>Mariprofundaceae</taxon>
        <taxon>Mariprofundus</taxon>
    </lineage>
</organism>
<evidence type="ECO:0000256" key="6">
    <source>
        <dbReference type="ARBA" id="ARBA00022763"/>
    </source>
</evidence>
<dbReference type="PANTHER" id="PTHR47707">
    <property type="entry name" value="8-OXO-DGTP DIPHOSPHATASE"/>
    <property type="match status" value="1"/>
</dbReference>
<evidence type="ECO:0000256" key="4">
    <source>
        <dbReference type="ARBA" id="ARBA00022705"/>
    </source>
</evidence>
<name>A0A2K8L4N5_MARES</name>
<evidence type="ECO:0000256" key="14">
    <source>
        <dbReference type="ARBA" id="ARBA00041592"/>
    </source>
</evidence>
<keyword evidence="5" id="KW-0479">Metal-binding</keyword>
<evidence type="ECO:0000256" key="10">
    <source>
        <dbReference type="ARBA" id="ARBA00035861"/>
    </source>
</evidence>
<keyword evidence="9" id="KW-0234">DNA repair</keyword>
<evidence type="ECO:0000256" key="15">
    <source>
        <dbReference type="ARBA" id="ARBA00041979"/>
    </source>
</evidence>
<sequence length="117" mass="13299">MLLLKRSADLHCGDLWSFPGGKIKAGETPKVAAKRELTEETGLEGCDWKFLGDSTFEYPDRLLHFLLFSCLCDNIESLVCESTHAWAEFDQLSNYPMPDANEELINMLITKLEDELK</sequence>
<evidence type="ECO:0000256" key="11">
    <source>
        <dbReference type="ARBA" id="ARBA00036904"/>
    </source>
</evidence>
<dbReference type="Gene3D" id="3.90.79.10">
    <property type="entry name" value="Nucleoside Triphosphate Pyrophosphohydrolase"/>
    <property type="match status" value="1"/>
</dbReference>
<dbReference type="InterPro" id="IPR047127">
    <property type="entry name" value="MutT-like"/>
</dbReference>
<evidence type="ECO:0000313" key="19">
    <source>
        <dbReference type="EMBL" id="ATX80801.1"/>
    </source>
</evidence>
<dbReference type="PRINTS" id="PR00502">
    <property type="entry name" value="NUDIXFAMILY"/>
</dbReference>
<accession>A0A2K8L4N5</accession>
<dbReference type="AlphaFoldDB" id="A0A2K8L4N5"/>
<keyword evidence="19" id="KW-0326">Glycosidase</keyword>
<dbReference type="EMBL" id="CP018799">
    <property type="protein sequence ID" value="ATX80801.1"/>
    <property type="molecule type" value="Genomic_DNA"/>
</dbReference>
<evidence type="ECO:0000259" key="18">
    <source>
        <dbReference type="PROSITE" id="PS51462"/>
    </source>
</evidence>
<dbReference type="InterPro" id="IPR000086">
    <property type="entry name" value="NUDIX_hydrolase_dom"/>
</dbReference>
<dbReference type="InterPro" id="IPR015797">
    <property type="entry name" value="NUDIX_hydrolase-like_dom_sf"/>
</dbReference>
<keyword evidence="8" id="KW-0460">Magnesium</keyword>
<evidence type="ECO:0000256" key="9">
    <source>
        <dbReference type="ARBA" id="ARBA00023204"/>
    </source>
</evidence>
<evidence type="ECO:0000256" key="1">
    <source>
        <dbReference type="ARBA" id="ARBA00001946"/>
    </source>
</evidence>
<dbReference type="GO" id="GO:0046872">
    <property type="term" value="F:metal ion binding"/>
    <property type="evidence" value="ECO:0007669"/>
    <property type="project" value="UniProtKB-KW"/>
</dbReference>
<dbReference type="SUPFAM" id="SSF55811">
    <property type="entry name" value="Nudix"/>
    <property type="match status" value="1"/>
</dbReference>
<reference evidence="19 20" key="1">
    <citation type="submission" date="2016-12" db="EMBL/GenBank/DDBJ databases">
        <title>Isolation and genomic insights into novel planktonic Zetaproteobacteria from stratified waters of the Chesapeake Bay.</title>
        <authorList>
            <person name="McAllister S.M."/>
            <person name="Kato S."/>
            <person name="Chan C.S."/>
            <person name="Chiu B.K."/>
            <person name="Field E.K."/>
        </authorList>
    </citation>
    <scope>NUCLEOTIDE SEQUENCE [LARGE SCALE GENOMIC DNA]</scope>
    <source>
        <strain evidence="19 20">CP-5</strain>
    </source>
</reference>
<dbReference type="GO" id="GO:0016798">
    <property type="term" value="F:hydrolase activity, acting on glycosyl bonds"/>
    <property type="evidence" value="ECO:0007669"/>
    <property type="project" value="UniProtKB-KW"/>
</dbReference>
<keyword evidence="20" id="KW-1185">Reference proteome</keyword>
<dbReference type="Proteomes" id="UP000231701">
    <property type="component" value="Chromosome"/>
</dbReference>
<evidence type="ECO:0000256" key="8">
    <source>
        <dbReference type="ARBA" id="ARBA00022842"/>
    </source>
</evidence>
<keyword evidence="7 17" id="KW-0378">Hydrolase</keyword>
<proteinExistence type="inferred from homology"/>
<dbReference type="InterPro" id="IPR020084">
    <property type="entry name" value="NUDIX_hydrolase_CS"/>
</dbReference>
<evidence type="ECO:0000313" key="20">
    <source>
        <dbReference type="Proteomes" id="UP000231701"/>
    </source>
</evidence>
<dbReference type="GO" id="GO:0006281">
    <property type="term" value="P:DNA repair"/>
    <property type="evidence" value="ECO:0007669"/>
    <property type="project" value="UniProtKB-KW"/>
</dbReference>
<dbReference type="GO" id="GO:0008413">
    <property type="term" value="F:8-oxo-7,8-dihydroguanosine triphosphate pyrophosphatase activity"/>
    <property type="evidence" value="ECO:0007669"/>
    <property type="project" value="TreeGrafter"/>
</dbReference>
<comment type="similarity">
    <text evidence="2 17">Belongs to the Nudix hydrolase family.</text>
</comment>
<gene>
    <name evidence="19" type="ORF">Ga0123461_2402</name>
</gene>
<evidence type="ECO:0000256" key="7">
    <source>
        <dbReference type="ARBA" id="ARBA00022801"/>
    </source>
</evidence>
<dbReference type="GO" id="GO:0006260">
    <property type="term" value="P:DNA replication"/>
    <property type="evidence" value="ECO:0007669"/>
    <property type="project" value="UniProtKB-KW"/>
</dbReference>
<dbReference type="EC" id="3.6.1.55" evidence="12"/>
<protein>
    <recommendedName>
        <fullName evidence="13">8-oxo-dGTP diphosphatase</fullName>
        <ecNumber evidence="12">3.6.1.55</ecNumber>
    </recommendedName>
    <alternativeName>
        <fullName evidence="16">7,8-dihydro-8-oxoguanine-triphosphatase</fullName>
    </alternativeName>
    <alternativeName>
        <fullName evidence="15">Mutator protein MutT</fullName>
    </alternativeName>
    <alternativeName>
        <fullName evidence="14">dGTP pyrophosphohydrolase</fullName>
    </alternativeName>
</protein>
<comment type="catalytic activity">
    <reaction evidence="10">
        <text>8-oxo-dGTP + H2O = 8-oxo-dGMP + diphosphate + H(+)</text>
        <dbReference type="Rhea" id="RHEA:31575"/>
        <dbReference type="ChEBI" id="CHEBI:15377"/>
        <dbReference type="ChEBI" id="CHEBI:15378"/>
        <dbReference type="ChEBI" id="CHEBI:33019"/>
        <dbReference type="ChEBI" id="CHEBI:63224"/>
        <dbReference type="ChEBI" id="CHEBI:77896"/>
        <dbReference type="EC" id="3.6.1.55"/>
    </reaction>
</comment>
<dbReference type="PANTHER" id="PTHR47707:SF1">
    <property type="entry name" value="NUDIX HYDROLASE FAMILY PROTEIN"/>
    <property type="match status" value="1"/>
</dbReference>
<keyword evidence="6" id="KW-0227">DNA damage</keyword>
<dbReference type="Pfam" id="PF00293">
    <property type="entry name" value="NUDIX"/>
    <property type="match status" value="1"/>
</dbReference>
<keyword evidence="4" id="KW-0235">DNA replication</keyword>
<dbReference type="GO" id="GO:0044715">
    <property type="term" value="F:8-oxo-dGDP phosphatase activity"/>
    <property type="evidence" value="ECO:0007669"/>
    <property type="project" value="TreeGrafter"/>
</dbReference>
<evidence type="ECO:0000256" key="3">
    <source>
        <dbReference type="ARBA" id="ARBA00022457"/>
    </source>
</evidence>
<comment type="catalytic activity">
    <reaction evidence="11">
        <text>8-oxo-GTP + H2O = 8-oxo-GMP + diphosphate + H(+)</text>
        <dbReference type="Rhea" id="RHEA:67616"/>
        <dbReference type="ChEBI" id="CHEBI:15377"/>
        <dbReference type="ChEBI" id="CHEBI:15378"/>
        <dbReference type="ChEBI" id="CHEBI:33019"/>
        <dbReference type="ChEBI" id="CHEBI:143553"/>
        <dbReference type="ChEBI" id="CHEBI:145694"/>
    </reaction>
</comment>
<comment type="cofactor">
    <cofactor evidence="1">
        <name>Mg(2+)</name>
        <dbReference type="ChEBI" id="CHEBI:18420"/>
    </cofactor>
</comment>
<evidence type="ECO:0000256" key="5">
    <source>
        <dbReference type="ARBA" id="ARBA00022723"/>
    </source>
</evidence>
<dbReference type="GO" id="GO:0035539">
    <property type="term" value="F:8-oxo-7,8-dihydrodeoxyguanosine triphosphate pyrophosphatase activity"/>
    <property type="evidence" value="ECO:0007669"/>
    <property type="project" value="UniProtKB-EC"/>
</dbReference>
<evidence type="ECO:0000256" key="12">
    <source>
        <dbReference type="ARBA" id="ARBA00038905"/>
    </source>
</evidence>
<dbReference type="KEGG" id="maes:Ga0123461_2402"/>
<feature type="domain" description="Nudix hydrolase" evidence="18">
    <location>
        <begin position="1"/>
        <end position="117"/>
    </location>
</feature>